<dbReference type="GO" id="GO:0047343">
    <property type="term" value="F:glucose-1-phosphate cytidylyltransferase activity"/>
    <property type="evidence" value="ECO:0007669"/>
    <property type="project" value="InterPro"/>
</dbReference>
<proteinExistence type="predicted"/>
<dbReference type="AlphaFoldDB" id="A0A916YL21"/>
<accession>A0A916YL21</accession>
<protein>
    <submittedName>
        <fullName evidence="2">Glucose-1-phosphate cytidylyltransferase</fullName>
    </submittedName>
</protein>
<dbReference type="InterPro" id="IPR046981">
    <property type="entry name" value="G1P_cyt_trans"/>
</dbReference>
<keyword evidence="3" id="KW-1185">Reference proteome</keyword>
<reference evidence="2 3" key="1">
    <citation type="journal article" date="2014" name="Int. J. Syst. Evol. Microbiol.">
        <title>Complete genome sequence of Corynebacterium casei LMG S-19264T (=DSM 44701T), isolated from a smear-ripened cheese.</title>
        <authorList>
            <consortium name="US DOE Joint Genome Institute (JGI-PGF)"/>
            <person name="Walter F."/>
            <person name="Albersmeier A."/>
            <person name="Kalinowski J."/>
            <person name="Ruckert C."/>
        </authorList>
    </citation>
    <scope>NUCLEOTIDE SEQUENCE [LARGE SCALE GENOMIC DNA]</scope>
    <source>
        <strain evidence="2 3">CGMCC 1.15358</strain>
    </source>
</reference>
<dbReference type="NCBIfam" id="TIGR02623">
    <property type="entry name" value="G1P_cyt_trans"/>
    <property type="match status" value="1"/>
</dbReference>
<dbReference type="PANTHER" id="PTHR47183">
    <property type="entry name" value="GLUCOSE-1-PHOSPHATE CYTIDYLYLTRANSFERASE-RELATED"/>
    <property type="match status" value="1"/>
</dbReference>
<dbReference type="CDD" id="cd02524">
    <property type="entry name" value="G1P_cytidylyltransferase"/>
    <property type="match status" value="1"/>
</dbReference>
<dbReference type="SUPFAM" id="SSF53448">
    <property type="entry name" value="Nucleotide-diphospho-sugar transferases"/>
    <property type="match status" value="1"/>
</dbReference>
<dbReference type="InterPro" id="IPR013446">
    <property type="entry name" value="G1P_cyt_trans-like"/>
</dbReference>
<dbReference type="Proteomes" id="UP000598997">
    <property type="component" value="Unassembled WGS sequence"/>
</dbReference>
<feature type="domain" description="Nucleotidyl transferase" evidence="1">
    <location>
        <begin position="2"/>
        <end position="176"/>
    </location>
</feature>
<name>A0A916YL21_9SPHN</name>
<dbReference type="Pfam" id="PF00483">
    <property type="entry name" value="NTP_transferase"/>
    <property type="match status" value="1"/>
</dbReference>
<dbReference type="InterPro" id="IPR029044">
    <property type="entry name" value="Nucleotide-diphossugar_trans"/>
</dbReference>
<keyword evidence="2" id="KW-0808">Transferase</keyword>
<gene>
    <name evidence="2" type="primary">ddhA</name>
    <name evidence="2" type="ORF">GCM10010989_25960</name>
</gene>
<dbReference type="Gene3D" id="3.90.550.10">
    <property type="entry name" value="Spore Coat Polysaccharide Biosynthesis Protein SpsA, Chain A"/>
    <property type="match status" value="1"/>
</dbReference>
<evidence type="ECO:0000259" key="1">
    <source>
        <dbReference type="Pfam" id="PF00483"/>
    </source>
</evidence>
<dbReference type="EMBL" id="BMIO01000008">
    <property type="protein sequence ID" value="GGD50561.1"/>
    <property type="molecule type" value="Genomic_DNA"/>
</dbReference>
<evidence type="ECO:0000313" key="3">
    <source>
        <dbReference type="Proteomes" id="UP000598997"/>
    </source>
</evidence>
<evidence type="ECO:0000313" key="2">
    <source>
        <dbReference type="EMBL" id="GGD50561.1"/>
    </source>
</evidence>
<keyword evidence="2" id="KW-0548">Nucleotidyltransferase</keyword>
<sequence>MVEVGGMPILWHIMKIYSSHGIKDFVICLGYKGYLIKEYFANYFLHTADVTIDLAENKMEVHRNWNEGWRITLVETGPETMTGGRLKAVRSYLDEGEAFCFTYGDGVADIDVTALVNFHKSHGGKGTVTAVAPPGRFGALEFDGDRVSGFREKPAGDGGLINGGFFVLDPSVIDYIDGPSSIWEREPMEALANDGELHGYHHKGFWQPMDTLRDKLHLEELWEKGAPWKTW</sequence>
<comment type="caution">
    <text evidence="2">The sequence shown here is derived from an EMBL/GenBank/DDBJ whole genome shotgun (WGS) entry which is preliminary data.</text>
</comment>
<organism evidence="2 3">
    <name type="scientific">Croceicoccus pelagius</name>
    <dbReference type="NCBI Taxonomy" id="1703341"/>
    <lineage>
        <taxon>Bacteria</taxon>
        <taxon>Pseudomonadati</taxon>
        <taxon>Pseudomonadota</taxon>
        <taxon>Alphaproteobacteria</taxon>
        <taxon>Sphingomonadales</taxon>
        <taxon>Erythrobacteraceae</taxon>
        <taxon>Croceicoccus</taxon>
    </lineage>
</organism>
<dbReference type="GO" id="GO:0009243">
    <property type="term" value="P:O antigen biosynthetic process"/>
    <property type="evidence" value="ECO:0007669"/>
    <property type="project" value="InterPro"/>
</dbReference>
<dbReference type="InterPro" id="IPR005835">
    <property type="entry name" value="NTP_transferase_dom"/>
</dbReference>
<dbReference type="PANTHER" id="PTHR47183:SF1">
    <property type="entry name" value="GLUCOSE-1-PHOSPHATE CYTIDYLYLTRANSFERASE"/>
    <property type="match status" value="1"/>
</dbReference>